<dbReference type="AlphaFoldDB" id="A0A7C8MZM7"/>
<reference evidence="2 3" key="1">
    <citation type="submission" date="2019-12" db="EMBL/GenBank/DDBJ databases">
        <title>Draft genome sequence of the ascomycete Xylaria multiplex DSM 110363.</title>
        <authorList>
            <person name="Buettner E."/>
            <person name="Kellner H."/>
        </authorList>
    </citation>
    <scope>NUCLEOTIDE SEQUENCE [LARGE SCALE GENOMIC DNA]</scope>
    <source>
        <strain evidence="2 3">DSM 110363</strain>
    </source>
</reference>
<feature type="region of interest" description="Disordered" evidence="1">
    <location>
        <begin position="1"/>
        <end position="42"/>
    </location>
</feature>
<evidence type="ECO:0000256" key="1">
    <source>
        <dbReference type="SAM" id="MobiDB-lite"/>
    </source>
</evidence>
<evidence type="ECO:0000313" key="3">
    <source>
        <dbReference type="Proteomes" id="UP000481858"/>
    </source>
</evidence>
<dbReference type="OrthoDB" id="424402at2759"/>
<dbReference type="InParanoid" id="A0A7C8MZM7"/>
<evidence type="ECO:0000313" key="2">
    <source>
        <dbReference type="EMBL" id="KAF2972433.1"/>
    </source>
</evidence>
<proteinExistence type="predicted"/>
<organism evidence="2 3">
    <name type="scientific">Xylaria multiplex</name>
    <dbReference type="NCBI Taxonomy" id="323545"/>
    <lineage>
        <taxon>Eukaryota</taxon>
        <taxon>Fungi</taxon>
        <taxon>Dikarya</taxon>
        <taxon>Ascomycota</taxon>
        <taxon>Pezizomycotina</taxon>
        <taxon>Sordariomycetes</taxon>
        <taxon>Xylariomycetidae</taxon>
        <taxon>Xylariales</taxon>
        <taxon>Xylariaceae</taxon>
        <taxon>Xylaria</taxon>
    </lineage>
</organism>
<comment type="caution">
    <text evidence="2">The sequence shown here is derived from an EMBL/GenBank/DDBJ whole genome shotgun (WGS) entry which is preliminary data.</text>
</comment>
<dbReference type="EMBL" id="WUBL01000006">
    <property type="protein sequence ID" value="KAF2972433.1"/>
    <property type="molecule type" value="Genomic_DNA"/>
</dbReference>
<protein>
    <submittedName>
        <fullName evidence="2">Uncharacterized protein</fullName>
    </submittedName>
</protein>
<gene>
    <name evidence="2" type="ORF">GQX73_g1071</name>
</gene>
<name>A0A7C8MZM7_9PEZI</name>
<keyword evidence="3" id="KW-1185">Reference proteome</keyword>
<accession>A0A7C8MZM7</accession>
<feature type="compositionally biased region" description="Polar residues" evidence="1">
    <location>
        <begin position="23"/>
        <end position="42"/>
    </location>
</feature>
<dbReference type="Proteomes" id="UP000481858">
    <property type="component" value="Unassembled WGS sequence"/>
</dbReference>
<sequence length="243" mass="26654">MQRQNTSAKGGQVAPPKRKRADTSSTEPTTSNKRQCLANSLCPSSDDDAKVLSAIETRYEVQLQSVISSSKMKQRVVAMLRHLTPPTTASSTEPTLNTAVSKARVSVLRAKAAEAGKLISIAEIAKREIEKERPASDDTASEAGQGSKTGRWFQYIALGEELQQRKREEGNTIIEETVLGGPGAGKQDDDEDHEFEVMKTPFERAIEGQPVLRGVPVMSLFLSRSPIEELKRRYGEQTNTPLT</sequence>